<dbReference type="Gene3D" id="1.10.3720.10">
    <property type="entry name" value="MetI-like"/>
    <property type="match status" value="1"/>
</dbReference>
<feature type="transmembrane region" description="Helical" evidence="7">
    <location>
        <begin position="95"/>
        <end position="120"/>
    </location>
</feature>
<feature type="transmembrane region" description="Helical" evidence="7">
    <location>
        <begin position="252"/>
        <end position="271"/>
    </location>
</feature>
<evidence type="ECO:0000256" key="3">
    <source>
        <dbReference type="ARBA" id="ARBA00022475"/>
    </source>
</evidence>
<dbReference type="PROSITE" id="PS50928">
    <property type="entry name" value="ABC_TM1"/>
    <property type="match status" value="1"/>
</dbReference>
<dbReference type="EMBL" id="JBFALK010000003">
    <property type="protein sequence ID" value="MEV0968283.1"/>
    <property type="molecule type" value="Genomic_DNA"/>
</dbReference>
<feature type="transmembrane region" description="Helical" evidence="7">
    <location>
        <begin position="37"/>
        <end position="57"/>
    </location>
</feature>
<evidence type="ECO:0000256" key="1">
    <source>
        <dbReference type="ARBA" id="ARBA00004651"/>
    </source>
</evidence>
<evidence type="ECO:0000259" key="9">
    <source>
        <dbReference type="PROSITE" id="PS50928"/>
    </source>
</evidence>
<feature type="transmembrane region" description="Helical" evidence="7">
    <location>
        <begin position="159"/>
        <end position="176"/>
    </location>
</feature>
<organism evidence="10 11">
    <name type="scientific">Microtetraspora glauca</name>
    <dbReference type="NCBI Taxonomy" id="1996"/>
    <lineage>
        <taxon>Bacteria</taxon>
        <taxon>Bacillati</taxon>
        <taxon>Actinomycetota</taxon>
        <taxon>Actinomycetes</taxon>
        <taxon>Streptosporangiales</taxon>
        <taxon>Streptosporangiaceae</taxon>
        <taxon>Microtetraspora</taxon>
    </lineage>
</organism>
<dbReference type="RefSeq" id="WP_061252567.1">
    <property type="nucleotide sequence ID" value="NZ_JBFALK010000003.1"/>
</dbReference>
<dbReference type="Pfam" id="PF00528">
    <property type="entry name" value="BPD_transp_1"/>
    <property type="match status" value="1"/>
</dbReference>
<keyword evidence="2 7" id="KW-0813">Transport</keyword>
<dbReference type="Proteomes" id="UP001551675">
    <property type="component" value="Unassembled WGS sequence"/>
</dbReference>
<keyword evidence="3" id="KW-1003">Cell membrane</keyword>
<gene>
    <name evidence="10" type="ORF">AB0I59_06585</name>
</gene>
<sequence>MATGERTRPQAPDTPGTGPDTSSGQAAGTGGRGRGPLPAWVLGGAGVVTMFVCWDLVVRLGVISPDSVPPPADTMVRLAELLADASFLGQVLQTLLAWLVSMLLASAVGVPLGLVLGYFATLYRPASALVHAARSIPSSAFLPIVILLFGLGLQMKVSLSAYAVFWPILLNAMYGVRDAEPLMLTAGRAMGWGRGRLLARIVLPSAAPAIATGLRVACSTALIVVLSAELLGATSGVGTVITTYQEAQRPDYVYAGILIIGVLGMLIYYGVNLAERLLVPWGHAQRGADR</sequence>
<feature type="region of interest" description="Disordered" evidence="8">
    <location>
        <begin position="1"/>
        <end position="32"/>
    </location>
</feature>
<name>A0ABV3G9G9_MICGL</name>
<dbReference type="InterPro" id="IPR035906">
    <property type="entry name" value="MetI-like_sf"/>
</dbReference>
<dbReference type="PANTHER" id="PTHR30151">
    <property type="entry name" value="ALKANE SULFONATE ABC TRANSPORTER-RELATED, MEMBRANE SUBUNIT"/>
    <property type="match status" value="1"/>
</dbReference>
<keyword evidence="11" id="KW-1185">Reference proteome</keyword>
<proteinExistence type="inferred from homology"/>
<evidence type="ECO:0000256" key="4">
    <source>
        <dbReference type="ARBA" id="ARBA00022692"/>
    </source>
</evidence>
<feature type="transmembrane region" description="Helical" evidence="7">
    <location>
        <begin position="220"/>
        <end position="240"/>
    </location>
</feature>
<dbReference type="PANTHER" id="PTHR30151:SF0">
    <property type="entry name" value="ABC TRANSPORTER PERMEASE PROTEIN MJ0413-RELATED"/>
    <property type="match status" value="1"/>
</dbReference>
<keyword evidence="4 7" id="KW-0812">Transmembrane</keyword>
<evidence type="ECO:0000256" key="8">
    <source>
        <dbReference type="SAM" id="MobiDB-lite"/>
    </source>
</evidence>
<dbReference type="SUPFAM" id="SSF161098">
    <property type="entry name" value="MetI-like"/>
    <property type="match status" value="1"/>
</dbReference>
<feature type="domain" description="ABC transmembrane type-1" evidence="9">
    <location>
        <begin position="91"/>
        <end position="275"/>
    </location>
</feature>
<evidence type="ECO:0000256" key="6">
    <source>
        <dbReference type="ARBA" id="ARBA00023136"/>
    </source>
</evidence>
<evidence type="ECO:0000313" key="10">
    <source>
        <dbReference type="EMBL" id="MEV0968283.1"/>
    </source>
</evidence>
<evidence type="ECO:0000256" key="5">
    <source>
        <dbReference type="ARBA" id="ARBA00022989"/>
    </source>
</evidence>
<comment type="caution">
    <text evidence="10">The sequence shown here is derived from an EMBL/GenBank/DDBJ whole genome shotgun (WGS) entry which is preliminary data.</text>
</comment>
<comment type="subcellular location">
    <subcellularLocation>
        <location evidence="1 7">Cell membrane</location>
        <topology evidence="1 7">Multi-pass membrane protein</topology>
    </subcellularLocation>
</comment>
<keyword evidence="5 7" id="KW-1133">Transmembrane helix</keyword>
<evidence type="ECO:0000256" key="2">
    <source>
        <dbReference type="ARBA" id="ARBA00022448"/>
    </source>
</evidence>
<keyword evidence="6 7" id="KW-0472">Membrane</keyword>
<dbReference type="CDD" id="cd06261">
    <property type="entry name" value="TM_PBP2"/>
    <property type="match status" value="1"/>
</dbReference>
<evidence type="ECO:0000256" key="7">
    <source>
        <dbReference type="RuleBase" id="RU363032"/>
    </source>
</evidence>
<accession>A0ABV3G9G9</accession>
<evidence type="ECO:0000313" key="11">
    <source>
        <dbReference type="Proteomes" id="UP001551675"/>
    </source>
</evidence>
<protein>
    <submittedName>
        <fullName evidence="10">ABC transporter permease</fullName>
    </submittedName>
</protein>
<feature type="transmembrane region" description="Helical" evidence="7">
    <location>
        <begin position="132"/>
        <end position="153"/>
    </location>
</feature>
<dbReference type="InterPro" id="IPR000515">
    <property type="entry name" value="MetI-like"/>
</dbReference>
<comment type="similarity">
    <text evidence="7">Belongs to the binding-protein-dependent transport system permease family.</text>
</comment>
<reference evidence="10 11" key="1">
    <citation type="submission" date="2024-06" db="EMBL/GenBank/DDBJ databases">
        <title>The Natural Products Discovery Center: Release of the First 8490 Sequenced Strains for Exploring Actinobacteria Biosynthetic Diversity.</title>
        <authorList>
            <person name="Kalkreuter E."/>
            <person name="Kautsar S.A."/>
            <person name="Yang D."/>
            <person name="Bader C.D."/>
            <person name="Teijaro C.N."/>
            <person name="Fluegel L."/>
            <person name="Davis C.M."/>
            <person name="Simpson J.R."/>
            <person name="Lauterbach L."/>
            <person name="Steele A.D."/>
            <person name="Gui C."/>
            <person name="Meng S."/>
            <person name="Li G."/>
            <person name="Viehrig K."/>
            <person name="Ye F."/>
            <person name="Su P."/>
            <person name="Kiefer A.F."/>
            <person name="Nichols A."/>
            <person name="Cepeda A.J."/>
            <person name="Yan W."/>
            <person name="Fan B."/>
            <person name="Jiang Y."/>
            <person name="Adhikari A."/>
            <person name="Zheng C.-J."/>
            <person name="Schuster L."/>
            <person name="Cowan T.M."/>
            <person name="Smanski M.J."/>
            <person name="Chevrette M.G."/>
            <person name="De Carvalho L.P.S."/>
            <person name="Shen B."/>
        </authorList>
    </citation>
    <scope>NUCLEOTIDE SEQUENCE [LARGE SCALE GENOMIC DNA]</scope>
    <source>
        <strain evidence="10 11">NPDC050100</strain>
    </source>
</reference>